<evidence type="ECO:0000256" key="2">
    <source>
        <dbReference type="ARBA" id="ARBA00007992"/>
    </source>
</evidence>
<dbReference type="Proteomes" id="UP001251528">
    <property type="component" value="Unassembled WGS sequence"/>
</dbReference>
<dbReference type="PANTHER" id="PTHR47356">
    <property type="entry name" value="FAD-DEPENDENT MONOOXYGENASE ASQG-RELATED"/>
    <property type="match status" value="1"/>
</dbReference>
<dbReference type="EMBL" id="JASWJB010000214">
    <property type="protein sequence ID" value="KAK2593373.1"/>
    <property type="molecule type" value="Genomic_DNA"/>
</dbReference>
<accession>A0AAJ0CKA2</accession>
<dbReference type="SUPFAM" id="SSF51905">
    <property type="entry name" value="FAD/NAD(P)-binding domain"/>
    <property type="match status" value="1"/>
</dbReference>
<evidence type="ECO:0000259" key="7">
    <source>
        <dbReference type="Pfam" id="PF01494"/>
    </source>
</evidence>
<evidence type="ECO:0000256" key="1">
    <source>
        <dbReference type="ARBA" id="ARBA00001974"/>
    </source>
</evidence>
<dbReference type="GO" id="GO:0071949">
    <property type="term" value="F:FAD binding"/>
    <property type="evidence" value="ECO:0007669"/>
    <property type="project" value="InterPro"/>
</dbReference>
<organism evidence="8 9">
    <name type="scientific">Conoideocrella luteorostrata</name>
    <dbReference type="NCBI Taxonomy" id="1105319"/>
    <lineage>
        <taxon>Eukaryota</taxon>
        <taxon>Fungi</taxon>
        <taxon>Dikarya</taxon>
        <taxon>Ascomycota</taxon>
        <taxon>Pezizomycotina</taxon>
        <taxon>Sordariomycetes</taxon>
        <taxon>Hypocreomycetidae</taxon>
        <taxon>Hypocreales</taxon>
        <taxon>Clavicipitaceae</taxon>
        <taxon>Conoideocrella</taxon>
    </lineage>
</organism>
<dbReference type="Gene3D" id="3.50.50.60">
    <property type="entry name" value="FAD/NAD(P)-binding domain"/>
    <property type="match status" value="1"/>
</dbReference>
<feature type="domain" description="FAD-binding" evidence="7">
    <location>
        <begin position="5"/>
        <end position="355"/>
    </location>
</feature>
<keyword evidence="6" id="KW-0503">Monooxygenase</keyword>
<dbReference type="PANTHER" id="PTHR47356:SF2">
    <property type="entry name" value="FAD-BINDING DOMAIN-CONTAINING PROTEIN-RELATED"/>
    <property type="match status" value="1"/>
</dbReference>
<proteinExistence type="inferred from homology"/>
<evidence type="ECO:0000256" key="6">
    <source>
        <dbReference type="ARBA" id="ARBA00023033"/>
    </source>
</evidence>
<dbReference type="Pfam" id="PF01494">
    <property type="entry name" value="FAD_binding_3"/>
    <property type="match status" value="1"/>
</dbReference>
<comment type="similarity">
    <text evidence="2">Belongs to the paxM FAD-dependent monooxygenase family.</text>
</comment>
<evidence type="ECO:0000256" key="5">
    <source>
        <dbReference type="ARBA" id="ARBA00023002"/>
    </source>
</evidence>
<keyword evidence="3" id="KW-0285">Flavoprotein</keyword>
<comment type="cofactor">
    <cofactor evidence="1">
        <name>FAD</name>
        <dbReference type="ChEBI" id="CHEBI:57692"/>
    </cofactor>
</comment>
<keyword evidence="4" id="KW-0274">FAD</keyword>
<sequence length="490" mass="54845">MSRPIIIGGGPVGLTAALALAAAEIPFDLFEKRVSVTEDKGADLVLLPTAMRALAQLGVFPSLFCESTPLQNTQRLDCQGRNIGDVRWFQYYKDYLGEYPRLISRAKLCSILYERLPPDAKTQIHCATKVVDVKPTASGVIVTCQDGVSYPGSMLIGADGTHSLIRRSMHSIAKYDGPLKLSRERANTFLNKYRPFKSTHRRLWFRFAVNHFPDLQFRVAHETHGNGVATQLFAGRDTATMYVYEKLYSNGRHKDRYKTREQEEAAMDALINQWGHLAVLPNRQLSLREAYDVRTDSGMAGMEEGVVDHWSWCGRFVLVGDAAHKSTTSLGSGHDHGIVDVVALINELQPLLTKTGVTSPGFRIPPTTDAVRRDLKLALKRYQDARQPFIRHSCRMSGRATATSTGTTCALRFFNKHVISSSAVQKWFARREARAMSRSPRFDFIDSKDLFAGKAVWTSIIDRRKQRDWDIDNGLSGTSYLPLFGVSSPN</sequence>
<evidence type="ECO:0000313" key="9">
    <source>
        <dbReference type="Proteomes" id="UP001251528"/>
    </source>
</evidence>
<dbReference type="InterPro" id="IPR050562">
    <property type="entry name" value="FAD_mOase_fung"/>
</dbReference>
<reference evidence="8" key="1">
    <citation type="submission" date="2023-06" db="EMBL/GenBank/DDBJ databases">
        <title>Conoideocrella luteorostrata (Hypocreales: Clavicipitaceae), a potential biocontrol fungus for elongate hemlock scale in United States Christmas tree production areas.</title>
        <authorList>
            <person name="Barrett H."/>
            <person name="Lovett B."/>
            <person name="Macias A.M."/>
            <person name="Stajich J.E."/>
            <person name="Kasson M.T."/>
        </authorList>
    </citation>
    <scope>NUCLEOTIDE SEQUENCE</scope>
    <source>
        <strain evidence="8">ARSEF 14590</strain>
    </source>
</reference>
<gene>
    <name evidence="8" type="ORF">QQS21_008904</name>
</gene>
<keyword evidence="9" id="KW-1185">Reference proteome</keyword>
<evidence type="ECO:0000313" key="8">
    <source>
        <dbReference type="EMBL" id="KAK2593373.1"/>
    </source>
</evidence>
<evidence type="ECO:0000256" key="4">
    <source>
        <dbReference type="ARBA" id="ARBA00022827"/>
    </source>
</evidence>
<dbReference type="InterPro" id="IPR036188">
    <property type="entry name" value="FAD/NAD-bd_sf"/>
</dbReference>
<keyword evidence="5" id="KW-0560">Oxidoreductase</keyword>
<evidence type="ECO:0000256" key="3">
    <source>
        <dbReference type="ARBA" id="ARBA00022630"/>
    </source>
</evidence>
<dbReference type="GO" id="GO:0004497">
    <property type="term" value="F:monooxygenase activity"/>
    <property type="evidence" value="ECO:0007669"/>
    <property type="project" value="UniProtKB-KW"/>
</dbReference>
<dbReference type="PRINTS" id="PR00420">
    <property type="entry name" value="RNGMNOXGNASE"/>
</dbReference>
<dbReference type="AlphaFoldDB" id="A0AAJ0CKA2"/>
<comment type="caution">
    <text evidence="8">The sequence shown here is derived from an EMBL/GenBank/DDBJ whole genome shotgun (WGS) entry which is preliminary data.</text>
</comment>
<name>A0AAJ0CKA2_9HYPO</name>
<dbReference type="InterPro" id="IPR002938">
    <property type="entry name" value="FAD-bd"/>
</dbReference>
<protein>
    <recommendedName>
        <fullName evidence="7">FAD-binding domain-containing protein</fullName>
    </recommendedName>
</protein>